<dbReference type="EMBL" id="JAUSUQ010000001">
    <property type="protein sequence ID" value="MDQ0337682.1"/>
    <property type="molecule type" value="Genomic_DNA"/>
</dbReference>
<sequence length="119" mass="14060">MNYFLAVSQSWQSALPLEREAQIFFQQFEREVQQAQEYSIEGQRILFFDESDRITYEKHGDVIRRQLNSEGHVVMCQFVKQVSFSPVNNQLFSIDITLEKDGQLFHTQRWIGLRAVKGE</sequence>
<protein>
    <submittedName>
        <fullName evidence="1">Competence protein ComGF</fullName>
    </submittedName>
</protein>
<name>A0ABU0CRM8_9BACI</name>
<dbReference type="RefSeq" id="WP_307334966.1">
    <property type="nucleotide sequence ID" value="NZ_JAUSUQ010000001.1"/>
</dbReference>
<comment type="caution">
    <text evidence="1">The sequence shown here is derived from an EMBL/GenBank/DDBJ whole genome shotgun (WGS) entry which is preliminary data.</text>
</comment>
<dbReference type="Proteomes" id="UP001232445">
    <property type="component" value="Unassembled WGS sequence"/>
</dbReference>
<dbReference type="Pfam" id="PF15980">
    <property type="entry name" value="ComGF"/>
    <property type="match status" value="1"/>
</dbReference>
<keyword evidence="2" id="KW-1185">Reference proteome</keyword>
<evidence type="ECO:0000313" key="1">
    <source>
        <dbReference type="EMBL" id="MDQ0337682.1"/>
    </source>
</evidence>
<organism evidence="1 2">
    <name type="scientific">Caldalkalibacillus uzonensis</name>
    <dbReference type="NCBI Taxonomy" id="353224"/>
    <lineage>
        <taxon>Bacteria</taxon>
        <taxon>Bacillati</taxon>
        <taxon>Bacillota</taxon>
        <taxon>Bacilli</taxon>
        <taxon>Bacillales</taxon>
        <taxon>Bacillaceae</taxon>
        <taxon>Caldalkalibacillus</taxon>
    </lineage>
</organism>
<reference evidence="1 2" key="1">
    <citation type="submission" date="2023-07" db="EMBL/GenBank/DDBJ databases">
        <title>Genomic Encyclopedia of Type Strains, Phase IV (KMG-IV): sequencing the most valuable type-strain genomes for metagenomic binning, comparative biology and taxonomic classification.</title>
        <authorList>
            <person name="Goeker M."/>
        </authorList>
    </citation>
    <scope>NUCLEOTIDE SEQUENCE [LARGE SCALE GENOMIC DNA]</scope>
    <source>
        <strain evidence="1 2">DSM 17740</strain>
    </source>
</reference>
<accession>A0ABU0CRM8</accession>
<gene>
    <name evidence="1" type="ORF">J2S00_000452</name>
</gene>
<dbReference type="InterPro" id="IPR016977">
    <property type="entry name" value="ComGF"/>
</dbReference>
<proteinExistence type="predicted"/>
<evidence type="ECO:0000313" key="2">
    <source>
        <dbReference type="Proteomes" id="UP001232445"/>
    </source>
</evidence>